<feature type="compositionally biased region" description="Polar residues" evidence="1">
    <location>
        <begin position="303"/>
        <end position="313"/>
    </location>
</feature>
<reference evidence="2 3" key="1">
    <citation type="submission" date="2020-08" db="EMBL/GenBank/DDBJ databases">
        <title>Genomic Encyclopedia of Type Strains, Phase IV (KMG-V): Genome sequencing to study the core and pangenomes of soil and plant-associated prokaryotes.</title>
        <authorList>
            <person name="Whitman W."/>
        </authorList>
    </citation>
    <scope>NUCLEOTIDE SEQUENCE [LARGE SCALE GENOMIC DNA]</scope>
    <source>
        <strain evidence="2 3">SEMIA 4084</strain>
    </source>
</reference>
<gene>
    <name evidence="2" type="ORF">GGD55_001469</name>
</gene>
<dbReference type="EMBL" id="JACHBK010000003">
    <property type="protein sequence ID" value="MBB5534786.1"/>
    <property type="molecule type" value="Genomic_DNA"/>
</dbReference>
<name>A0A7W8X7N3_9HYPH</name>
<protein>
    <recommendedName>
        <fullName evidence="4">DUF2865 domain-containing protein</fullName>
    </recommendedName>
</protein>
<feature type="compositionally biased region" description="Basic and acidic residues" evidence="1">
    <location>
        <begin position="320"/>
        <end position="329"/>
    </location>
</feature>
<evidence type="ECO:0008006" key="4">
    <source>
        <dbReference type="Google" id="ProtNLM"/>
    </source>
</evidence>
<sequence length="377" mass="40841">MARSAGSRARWIATSLRREKTVIFRSVRFAALIAPLLLVMASTADASTVCERLNARLSNLPKVVASNANLRDYAAAISRQNLELRKARSDRRRLGCSSGSVIIVGGPNDEACASLDSLIARMEMDLETLKARRHIAAGGDIDISRRRIMDALDVNRCAEEQEEILRAAAEEPEIHRNILRDLPPIGDSDPALRDGADFSGITDPGDGYGGSLRTLCVRTCDGAFFPISSSATPADFQRDAEACQRRCPGAETALYYHALETEETDQMVSASTGEPYSVLPTAFAYKTRDFGKPGQCGCAPARQTATNQSTPTDGSGVVEARTRKADKAQAKTTIADRPYDPQNTKVRVVGPRFLPAQESSIDLKHPTGPGYQPQQTN</sequence>
<keyword evidence="3" id="KW-1185">Reference proteome</keyword>
<dbReference type="AlphaFoldDB" id="A0A7W8X7N3"/>
<accession>A0A7W8X7N3</accession>
<comment type="caution">
    <text evidence="2">The sequence shown here is derived from an EMBL/GenBank/DDBJ whole genome shotgun (WGS) entry which is preliminary data.</text>
</comment>
<evidence type="ECO:0000256" key="1">
    <source>
        <dbReference type="SAM" id="MobiDB-lite"/>
    </source>
</evidence>
<feature type="region of interest" description="Disordered" evidence="1">
    <location>
        <begin position="355"/>
        <end position="377"/>
    </location>
</feature>
<dbReference type="InterPro" id="IPR021293">
    <property type="entry name" value="DUF2865"/>
</dbReference>
<dbReference type="Pfam" id="PF11064">
    <property type="entry name" value="DUF2865"/>
    <property type="match status" value="1"/>
</dbReference>
<evidence type="ECO:0000313" key="3">
    <source>
        <dbReference type="Proteomes" id="UP000585507"/>
    </source>
</evidence>
<proteinExistence type="predicted"/>
<evidence type="ECO:0000313" key="2">
    <source>
        <dbReference type="EMBL" id="MBB5534786.1"/>
    </source>
</evidence>
<organism evidence="2 3">
    <name type="scientific">Rhizobium giardinii</name>
    <dbReference type="NCBI Taxonomy" id="56731"/>
    <lineage>
        <taxon>Bacteria</taxon>
        <taxon>Pseudomonadati</taxon>
        <taxon>Pseudomonadota</taxon>
        <taxon>Alphaproteobacteria</taxon>
        <taxon>Hyphomicrobiales</taxon>
        <taxon>Rhizobiaceae</taxon>
        <taxon>Rhizobium/Agrobacterium group</taxon>
        <taxon>Rhizobium</taxon>
    </lineage>
</organism>
<feature type="region of interest" description="Disordered" evidence="1">
    <location>
        <begin position="300"/>
        <end position="331"/>
    </location>
</feature>
<dbReference type="Proteomes" id="UP000585507">
    <property type="component" value="Unassembled WGS sequence"/>
</dbReference>